<gene>
    <name evidence="1" type="ORF">DSW25_13755</name>
</gene>
<dbReference type="EMBL" id="JAMC01000005">
    <property type="protein sequence ID" value="KEJ88879.1"/>
    <property type="molecule type" value="Genomic_DNA"/>
</dbReference>
<proteinExistence type="predicted"/>
<dbReference type="Proteomes" id="UP000027734">
    <property type="component" value="Unassembled WGS sequence"/>
</dbReference>
<protein>
    <submittedName>
        <fullName evidence="1">Uncharacterized protein</fullName>
    </submittedName>
</protein>
<evidence type="ECO:0000313" key="2">
    <source>
        <dbReference type="Proteomes" id="UP000027734"/>
    </source>
</evidence>
<reference evidence="1 2" key="1">
    <citation type="submission" date="2014-01" db="EMBL/GenBank/DDBJ databases">
        <title>Sulfitobacter donghicola JCM 14565 Genome Sequencing.</title>
        <authorList>
            <person name="Lai Q."/>
            <person name="Hong Z."/>
        </authorList>
    </citation>
    <scope>NUCLEOTIDE SEQUENCE [LARGE SCALE GENOMIC DNA]</scope>
    <source>
        <strain evidence="1 2">JCM 14565</strain>
    </source>
</reference>
<evidence type="ECO:0000313" key="1">
    <source>
        <dbReference type="EMBL" id="KEJ88879.1"/>
    </source>
</evidence>
<name>A0A073IGE7_9RHOB</name>
<comment type="caution">
    <text evidence="1">The sequence shown here is derived from an EMBL/GenBank/DDBJ whole genome shotgun (WGS) entry which is preliminary data.</text>
</comment>
<dbReference type="AlphaFoldDB" id="A0A073IGE7"/>
<organism evidence="1 2">
    <name type="scientific">Sulfitobacter donghicola DSW-25 = KCTC 12864 = JCM 14565</name>
    <dbReference type="NCBI Taxonomy" id="1300350"/>
    <lineage>
        <taxon>Bacteria</taxon>
        <taxon>Pseudomonadati</taxon>
        <taxon>Pseudomonadota</taxon>
        <taxon>Alphaproteobacteria</taxon>
        <taxon>Rhodobacterales</taxon>
        <taxon>Roseobacteraceae</taxon>
        <taxon>Sulfitobacter</taxon>
    </lineage>
</organism>
<sequence>MHLLYGKGALGGPFFVREVAAVEKKAGREVKNHLPDKFTQVNSGPRKYQIPFWCLNGGSIALGEISRCIYRDFFEHPRGWVSPIPRPISLFKYWLLHIYFGIMI</sequence>
<accession>A0A073IGE7</accession>
<keyword evidence="2" id="KW-1185">Reference proteome</keyword>